<evidence type="ECO:0000313" key="7">
    <source>
        <dbReference type="Proteomes" id="UP000030848"/>
    </source>
</evidence>
<dbReference type="InterPro" id="IPR001638">
    <property type="entry name" value="Solute-binding_3/MltF_N"/>
</dbReference>
<accession>A0A837DDZ6</accession>
<sequence>MAMRRLRCLVNVVVVSALLAACSATEAAPDSIVTRASDTGSLTIGIGVDQPGLAERTMDGNVVGFDADVARFVAAELGVPEGNITWKETLASEREKALASGEVDLVVAAYSVTERRQREVSFAGPYLEVGQDLLIHRNSTHLTDPAALAGHTVCSPTGSTSAAHVRKRFGDAVRLVEYPRVSECVTALLAQRVDAVATDDAILAGYVAENPELLRLAGHRWAVENYGIGLPKNDRDGQAAVNDAIRTMIDSGSWRASLERHLAPSGIEVYDPPEVGKL</sequence>
<dbReference type="PANTHER" id="PTHR30085:SF6">
    <property type="entry name" value="ABC TRANSPORTER GLUTAMINE-BINDING PROTEIN GLNH"/>
    <property type="match status" value="1"/>
</dbReference>
<dbReference type="SUPFAM" id="SSF53850">
    <property type="entry name" value="Periplasmic binding protein-like II"/>
    <property type="match status" value="1"/>
</dbReference>
<organism evidence="6 7">
    <name type="scientific">Saccharomonospora viridis</name>
    <dbReference type="NCBI Taxonomy" id="1852"/>
    <lineage>
        <taxon>Bacteria</taxon>
        <taxon>Bacillati</taxon>
        <taxon>Actinomycetota</taxon>
        <taxon>Actinomycetes</taxon>
        <taxon>Pseudonocardiales</taxon>
        <taxon>Pseudonocardiaceae</taxon>
        <taxon>Saccharomonospora</taxon>
    </lineage>
</organism>
<dbReference type="SMART" id="SM00062">
    <property type="entry name" value="PBPb"/>
    <property type="match status" value="1"/>
</dbReference>
<keyword evidence="3 4" id="KW-0732">Signal</keyword>
<dbReference type="OMA" id="TADIWLT"/>
<dbReference type="GO" id="GO:0006865">
    <property type="term" value="P:amino acid transport"/>
    <property type="evidence" value="ECO:0007669"/>
    <property type="project" value="TreeGrafter"/>
</dbReference>
<feature type="chain" id="PRO_5032841595" evidence="4">
    <location>
        <begin position="28"/>
        <end position="278"/>
    </location>
</feature>
<feature type="domain" description="Solute-binding protein family 3/N-terminal" evidence="5">
    <location>
        <begin position="41"/>
        <end position="265"/>
    </location>
</feature>
<dbReference type="PANTHER" id="PTHR30085">
    <property type="entry name" value="AMINO ACID ABC TRANSPORTER PERMEASE"/>
    <property type="match status" value="1"/>
</dbReference>
<dbReference type="PROSITE" id="PS51257">
    <property type="entry name" value="PROKAR_LIPOPROTEIN"/>
    <property type="match status" value="1"/>
</dbReference>
<evidence type="ECO:0000256" key="2">
    <source>
        <dbReference type="ARBA" id="ARBA00022448"/>
    </source>
</evidence>
<dbReference type="Proteomes" id="UP000030848">
    <property type="component" value="Unassembled WGS sequence"/>
</dbReference>
<evidence type="ECO:0000313" key="6">
    <source>
        <dbReference type="EMBL" id="KHF45670.1"/>
    </source>
</evidence>
<name>A0A837DDZ6_9PSEU</name>
<dbReference type="EMBL" id="JRZE01000002">
    <property type="protein sequence ID" value="KHF45670.1"/>
    <property type="molecule type" value="Genomic_DNA"/>
</dbReference>
<dbReference type="CDD" id="cd13690">
    <property type="entry name" value="PBP2_GluB"/>
    <property type="match status" value="1"/>
</dbReference>
<feature type="signal peptide" evidence="4">
    <location>
        <begin position="1"/>
        <end position="27"/>
    </location>
</feature>
<protein>
    <submittedName>
        <fullName evidence="6">Glutamate-binding protein</fullName>
    </submittedName>
</protein>
<evidence type="ECO:0000259" key="5">
    <source>
        <dbReference type="SMART" id="SM00062"/>
    </source>
</evidence>
<proteinExistence type="inferred from homology"/>
<dbReference type="Gene3D" id="3.40.190.10">
    <property type="entry name" value="Periplasmic binding protein-like II"/>
    <property type="match status" value="2"/>
</dbReference>
<evidence type="ECO:0000256" key="4">
    <source>
        <dbReference type="SAM" id="SignalP"/>
    </source>
</evidence>
<dbReference type="AlphaFoldDB" id="A0A837DDZ6"/>
<dbReference type="GO" id="GO:0005576">
    <property type="term" value="C:extracellular region"/>
    <property type="evidence" value="ECO:0007669"/>
    <property type="project" value="TreeGrafter"/>
</dbReference>
<reference evidence="6 7" key="1">
    <citation type="submission" date="2014-10" db="EMBL/GenBank/DDBJ databases">
        <title>Genome sequence of Micropolyspora internatus JCM3315.</title>
        <authorList>
            <person name="Shin S.-K."/>
            <person name="Yi H."/>
        </authorList>
    </citation>
    <scope>NUCLEOTIDE SEQUENCE [LARGE SCALE GENOMIC DNA]</scope>
    <source>
        <strain evidence="6 7">JCM 3315</strain>
    </source>
</reference>
<comment type="caution">
    <text evidence="6">The sequence shown here is derived from an EMBL/GenBank/DDBJ whole genome shotgun (WGS) entry which is preliminary data.</text>
</comment>
<gene>
    <name evidence="6" type="ORF">MINT15_08870</name>
</gene>
<evidence type="ECO:0000256" key="3">
    <source>
        <dbReference type="ARBA" id="ARBA00022729"/>
    </source>
</evidence>
<dbReference type="Pfam" id="PF00497">
    <property type="entry name" value="SBP_bac_3"/>
    <property type="match status" value="1"/>
</dbReference>
<dbReference type="InterPro" id="IPR051455">
    <property type="entry name" value="Bact_solute-bind_prot3"/>
</dbReference>
<keyword evidence="2" id="KW-0813">Transport</keyword>
<dbReference type="GO" id="GO:0030288">
    <property type="term" value="C:outer membrane-bounded periplasmic space"/>
    <property type="evidence" value="ECO:0007669"/>
    <property type="project" value="TreeGrafter"/>
</dbReference>
<comment type="similarity">
    <text evidence="1">Belongs to the bacterial solute-binding protein 3 family.</text>
</comment>
<evidence type="ECO:0000256" key="1">
    <source>
        <dbReference type="ARBA" id="ARBA00010333"/>
    </source>
</evidence>